<name>A0ABD1L752_9FABA</name>
<sequence>MQEEGWPLGLRLLNARIGFSTGSFFRDKSNTLGSLIGISSFLELSRRSTRGTMVEPPKDSKKNHKLRPWFFSLCSEVTTDAMTVNDGPSLGQYLVAERRAHRRSDQNSTIYGSNDFYPVQESGSLFVAGPVSHSSSPSLSVD</sequence>
<evidence type="ECO:0000313" key="2">
    <source>
        <dbReference type="Proteomes" id="UP001603857"/>
    </source>
</evidence>
<proteinExistence type="predicted"/>
<dbReference type="PANTHER" id="PTHR33544">
    <property type="entry name" value="DUF4005 DOMAIN-CONTAINING PROTEIN-RELATED"/>
    <property type="match status" value="1"/>
</dbReference>
<evidence type="ECO:0000313" key="1">
    <source>
        <dbReference type="EMBL" id="KAL2319349.1"/>
    </source>
</evidence>
<keyword evidence="2" id="KW-1185">Reference proteome</keyword>
<dbReference type="AlphaFoldDB" id="A0ABD1L752"/>
<dbReference type="PANTHER" id="PTHR33544:SF17">
    <property type="match status" value="1"/>
</dbReference>
<dbReference type="Proteomes" id="UP001603857">
    <property type="component" value="Unassembled WGS sequence"/>
</dbReference>
<accession>A0ABD1L752</accession>
<gene>
    <name evidence="1" type="ORF">Fmac_028318</name>
</gene>
<dbReference type="EMBL" id="JBGMDY010000010">
    <property type="protein sequence ID" value="KAL2319349.1"/>
    <property type="molecule type" value="Genomic_DNA"/>
</dbReference>
<dbReference type="InterPro" id="IPR040344">
    <property type="entry name" value="At3g17950-like"/>
</dbReference>
<reference evidence="1 2" key="1">
    <citation type="submission" date="2024-08" db="EMBL/GenBank/DDBJ databases">
        <title>Insights into the chromosomal genome structure of Flemingia macrophylla.</title>
        <authorList>
            <person name="Ding Y."/>
            <person name="Zhao Y."/>
            <person name="Bi W."/>
            <person name="Wu M."/>
            <person name="Zhao G."/>
            <person name="Gong Y."/>
            <person name="Li W."/>
            <person name="Zhang P."/>
        </authorList>
    </citation>
    <scope>NUCLEOTIDE SEQUENCE [LARGE SCALE GENOMIC DNA]</scope>
    <source>
        <strain evidence="1">DYQJB</strain>
        <tissue evidence="1">Leaf</tissue>
    </source>
</reference>
<comment type="caution">
    <text evidence="1">The sequence shown here is derived from an EMBL/GenBank/DDBJ whole genome shotgun (WGS) entry which is preliminary data.</text>
</comment>
<protein>
    <submittedName>
        <fullName evidence="1">Uncharacterized protein</fullName>
    </submittedName>
</protein>
<organism evidence="1 2">
    <name type="scientific">Flemingia macrophylla</name>
    <dbReference type="NCBI Taxonomy" id="520843"/>
    <lineage>
        <taxon>Eukaryota</taxon>
        <taxon>Viridiplantae</taxon>
        <taxon>Streptophyta</taxon>
        <taxon>Embryophyta</taxon>
        <taxon>Tracheophyta</taxon>
        <taxon>Spermatophyta</taxon>
        <taxon>Magnoliopsida</taxon>
        <taxon>eudicotyledons</taxon>
        <taxon>Gunneridae</taxon>
        <taxon>Pentapetalae</taxon>
        <taxon>rosids</taxon>
        <taxon>fabids</taxon>
        <taxon>Fabales</taxon>
        <taxon>Fabaceae</taxon>
        <taxon>Papilionoideae</taxon>
        <taxon>50 kb inversion clade</taxon>
        <taxon>NPAAA clade</taxon>
        <taxon>indigoferoid/millettioid clade</taxon>
        <taxon>Phaseoleae</taxon>
        <taxon>Flemingia</taxon>
    </lineage>
</organism>